<feature type="signal peptide" evidence="1">
    <location>
        <begin position="1"/>
        <end position="20"/>
    </location>
</feature>
<dbReference type="GO" id="GO:0016052">
    <property type="term" value="P:carbohydrate catabolic process"/>
    <property type="evidence" value="ECO:0007669"/>
    <property type="project" value="InterPro"/>
</dbReference>
<keyword evidence="1" id="KW-0732">Signal</keyword>
<dbReference type="AlphaFoldDB" id="A0A3A1NAW0"/>
<dbReference type="GO" id="GO:0004553">
    <property type="term" value="F:hydrolase activity, hydrolyzing O-glycosyl compounds"/>
    <property type="evidence" value="ECO:0007669"/>
    <property type="project" value="InterPro"/>
</dbReference>
<dbReference type="Pfam" id="PF19313">
    <property type="entry name" value="DUF5916"/>
    <property type="match status" value="1"/>
</dbReference>
<evidence type="ECO:0000256" key="1">
    <source>
        <dbReference type="SAM" id="SignalP"/>
    </source>
</evidence>
<dbReference type="Pfam" id="PF06452">
    <property type="entry name" value="CBM9_1"/>
    <property type="match status" value="1"/>
</dbReference>
<protein>
    <submittedName>
        <fullName evidence="4">Uncharacterized protein</fullName>
    </submittedName>
</protein>
<evidence type="ECO:0000313" key="4">
    <source>
        <dbReference type="EMBL" id="RIV36698.1"/>
    </source>
</evidence>
<feature type="domain" description="Carbohydrate-binding" evidence="2">
    <location>
        <begin position="42"/>
        <end position="203"/>
    </location>
</feature>
<name>A0A3A1NAW0_9FLAO</name>
<gene>
    <name evidence="4" type="ORF">D2V08_01575</name>
</gene>
<reference evidence="4 5" key="1">
    <citation type="submission" date="2018-08" db="EMBL/GenBank/DDBJ databases">
        <title>Proposal of Muricauda 72 sp.nov. and Muricauda NH166 sp.nov., isolated from seawater.</title>
        <authorList>
            <person name="Cheng H."/>
            <person name="Wu Y.-H."/>
            <person name="Guo L.-L."/>
            <person name="Xu X.-W."/>
        </authorList>
    </citation>
    <scope>NUCLEOTIDE SEQUENCE [LARGE SCALE GENOMIC DNA]</scope>
    <source>
        <strain evidence="4 5">KCTC 22173</strain>
    </source>
</reference>
<dbReference type="GO" id="GO:0030246">
    <property type="term" value="F:carbohydrate binding"/>
    <property type="evidence" value="ECO:0007669"/>
    <property type="project" value="InterPro"/>
</dbReference>
<organism evidence="4 5">
    <name type="scientific">Flagellimonas lutimaris</name>
    <dbReference type="NCBI Taxonomy" id="475082"/>
    <lineage>
        <taxon>Bacteria</taxon>
        <taxon>Pseudomonadati</taxon>
        <taxon>Bacteroidota</taxon>
        <taxon>Flavobacteriia</taxon>
        <taxon>Flavobacteriales</taxon>
        <taxon>Flavobacteriaceae</taxon>
        <taxon>Flagellimonas</taxon>
    </lineage>
</organism>
<feature type="domain" description="DUF5916" evidence="3">
    <location>
        <begin position="238"/>
        <end position="354"/>
    </location>
</feature>
<dbReference type="Gene3D" id="2.60.40.1190">
    <property type="match status" value="1"/>
</dbReference>
<dbReference type="SUPFAM" id="SSF49344">
    <property type="entry name" value="CBD9-like"/>
    <property type="match status" value="1"/>
</dbReference>
<dbReference type="Proteomes" id="UP000266067">
    <property type="component" value="Unassembled WGS sequence"/>
</dbReference>
<feature type="chain" id="PRO_5017271632" evidence="1">
    <location>
        <begin position="21"/>
        <end position="731"/>
    </location>
</feature>
<dbReference type="InterPro" id="IPR010502">
    <property type="entry name" value="Carb-bd_dom_fam9"/>
</dbReference>
<dbReference type="InterPro" id="IPR045670">
    <property type="entry name" value="DUF5916"/>
</dbReference>
<sequence>MKQICLLMCLFVLTSMNSQNIFSPSSDPKSIEAVLSSEPIKVDGKLDEAIWQNTARLANFTQIEPNQGEPSKFNTYVQVVYDDKYLYIGAFCEDLEGKKGLRVPDLGRDFSFRSNDTFAVGIDGFHNQRNTVTFATNPYGTQKDYLSFDDTYFDSEWNGLWKVRTSITDKGWYAEFRIPWKTIRYGKTEKSESIWGINFVRQRRKSNEISAWSPYPRAFGFNRAEYFGRLVKVKAPKPTTNLQVNPYTLMEFKRMETNGVTEIDQNDVRIGGDLKWAINSNTLFDFTINTDFAQAEADRQVNNISRFTVFFPERRQFFLENASLFGQGLYNDQGLSGNLTIVPFFSRRIGLSNDGSQIPIDMGGRLVHQSNKRSLGVMGVKERETTGNGSAYNFVGRYIGNFGKQNRIGVIGTLKSTDDGTNIVSGMDGFFRLDKSNSIGFQMLGSHDTTRDDSGFGGYIQYRYDSNLLNGWVTQSMLTKEFNPALGFISREDVMATSTGLILNYRGDKLPLPNILRAFRPRVVGNWYLESSTGRLTEREITVSPFWIEAQNGAYFSFSARFINQNIYEGFFLLNEEIDTGSFQYNRYSFGLGTDPSSKISTGVNYGFGKFYNGSLETIDLSISAIPLPNISIRASLNNNSYSSLGSMQASRSVNLLTLEGKVFVNPRIALSGLYQKNNRTGSDFYNLRLAWEYGPLSYFYVVLNSNKIASETISSIESQGIIKLSFLKQF</sequence>
<dbReference type="CDD" id="cd09618">
    <property type="entry name" value="CBM9_like_2"/>
    <property type="match status" value="1"/>
</dbReference>
<keyword evidence="5" id="KW-1185">Reference proteome</keyword>
<evidence type="ECO:0000313" key="5">
    <source>
        <dbReference type="Proteomes" id="UP000266067"/>
    </source>
</evidence>
<dbReference type="EMBL" id="QXFH01000060">
    <property type="protein sequence ID" value="RIV36698.1"/>
    <property type="molecule type" value="Genomic_DNA"/>
</dbReference>
<accession>A0A3A1NAW0</accession>
<evidence type="ECO:0000259" key="2">
    <source>
        <dbReference type="Pfam" id="PF06452"/>
    </source>
</evidence>
<comment type="caution">
    <text evidence="4">The sequence shown here is derived from an EMBL/GenBank/DDBJ whole genome shotgun (WGS) entry which is preliminary data.</text>
</comment>
<proteinExistence type="predicted"/>
<evidence type="ECO:0000259" key="3">
    <source>
        <dbReference type="Pfam" id="PF19313"/>
    </source>
</evidence>
<dbReference type="OrthoDB" id="9786766at2"/>